<reference evidence="3" key="1">
    <citation type="journal article" date="2019" name="Int. J. Syst. Evol. Microbiol.">
        <title>The Global Catalogue of Microorganisms (GCM) 10K type strain sequencing project: providing services to taxonomists for standard genome sequencing and annotation.</title>
        <authorList>
            <consortium name="The Broad Institute Genomics Platform"/>
            <consortium name="The Broad Institute Genome Sequencing Center for Infectious Disease"/>
            <person name="Wu L."/>
            <person name="Ma J."/>
        </authorList>
    </citation>
    <scope>NUCLEOTIDE SEQUENCE [LARGE SCALE GENOMIC DNA]</scope>
    <source>
        <strain evidence="3">KACC 12602</strain>
    </source>
</reference>
<feature type="transmembrane region" description="Helical" evidence="1">
    <location>
        <begin position="155"/>
        <end position="180"/>
    </location>
</feature>
<keyword evidence="1" id="KW-1133">Transmembrane helix</keyword>
<keyword evidence="1" id="KW-0472">Membrane</keyword>
<accession>A0ABW0EGR1</accession>
<feature type="transmembrane region" description="Helical" evidence="1">
    <location>
        <begin position="114"/>
        <end position="135"/>
    </location>
</feature>
<evidence type="ECO:0000313" key="2">
    <source>
        <dbReference type="EMBL" id="MFC5271850.1"/>
    </source>
</evidence>
<keyword evidence="1" id="KW-0812">Transmembrane</keyword>
<comment type="caution">
    <text evidence="2">The sequence shown here is derived from an EMBL/GenBank/DDBJ whole genome shotgun (WGS) entry which is preliminary data.</text>
</comment>
<protein>
    <submittedName>
        <fullName evidence="2">Uncharacterized protein</fullName>
    </submittedName>
</protein>
<evidence type="ECO:0000256" key="1">
    <source>
        <dbReference type="SAM" id="Phobius"/>
    </source>
</evidence>
<feature type="transmembrane region" description="Helical" evidence="1">
    <location>
        <begin position="192"/>
        <end position="213"/>
    </location>
</feature>
<proteinExistence type="predicted"/>
<feature type="transmembrane region" description="Helical" evidence="1">
    <location>
        <begin position="80"/>
        <end position="102"/>
    </location>
</feature>
<gene>
    <name evidence="2" type="ORF">ACFPIB_14625</name>
</gene>
<keyword evidence="3" id="KW-1185">Reference proteome</keyword>
<dbReference type="Proteomes" id="UP001596161">
    <property type="component" value="Unassembled WGS sequence"/>
</dbReference>
<sequence length="283" mass="31513">MLTNKDVLNQPVTPAPAASRQRTVAANSTILFLLAYLLCYLASQLATVAAAFSARIPTVFHPGHLEFKITDAAWRSADVVSVYAAGPAVALALAFLAAVFFMIVRKKRGLQKTFFLWTFLHGCNLFFGALIAGTITKSGFWFALRWSGFNDTALWFVAFFFILILLGIGVLAAPAFLFSCDSISLMQFQNRAKMLAATVIHPWLFGSFFLVLLKFPDLQYYESLQIFTLMLILLPVYFLNQQNLFSETVEMPKKTRLAQTALVLLVIIAAAFRLFLQNGRLIG</sequence>
<dbReference type="EMBL" id="JBHSKT010000009">
    <property type="protein sequence ID" value="MFC5271850.1"/>
    <property type="molecule type" value="Genomic_DNA"/>
</dbReference>
<organism evidence="2 3">
    <name type="scientific">Adhaeribacter terreus</name>
    <dbReference type="NCBI Taxonomy" id="529703"/>
    <lineage>
        <taxon>Bacteria</taxon>
        <taxon>Pseudomonadati</taxon>
        <taxon>Bacteroidota</taxon>
        <taxon>Cytophagia</taxon>
        <taxon>Cytophagales</taxon>
        <taxon>Hymenobacteraceae</taxon>
        <taxon>Adhaeribacter</taxon>
    </lineage>
</organism>
<feature type="transmembrane region" description="Helical" evidence="1">
    <location>
        <begin position="260"/>
        <end position="276"/>
    </location>
</feature>
<name>A0ABW0EGR1_9BACT</name>
<dbReference type="RefSeq" id="WP_378018208.1">
    <property type="nucleotide sequence ID" value="NZ_JBHSKT010000009.1"/>
</dbReference>
<evidence type="ECO:0000313" key="3">
    <source>
        <dbReference type="Proteomes" id="UP001596161"/>
    </source>
</evidence>
<feature type="transmembrane region" description="Helical" evidence="1">
    <location>
        <begin position="219"/>
        <end position="239"/>
    </location>
</feature>
<feature type="transmembrane region" description="Helical" evidence="1">
    <location>
        <begin position="30"/>
        <end position="52"/>
    </location>
</feature>